<comment type="caution">
    <text evidence="8">The sequence shown here is derived from an EMBL/GenBank/DDBJ whole genome shotgun (WGS) entry which is preliminary data.</text>
</comment>
<sequence length="103" mass="11388">MTRYHDAFPAHELEHNSSKALLIDGKNILICNAGGEYYAVDNMCTHQRAELEGGRIRNCFISCPLHGVRFNLETGKPMGQLTNVPLNTYPLQVSDAGMLQVAV</sequence>
<evidence type="ECO:0000313" key="8">
    <source>
        <dbReference type="EMBL" id="NHO66823.1"/>
    </source>
</evidence>
<keyword evidence="3" id="KW-0408">Iron</keyword>
<dbReference type="Gene3D" id="2.102.10.10">
    <property type="entry name" value="Rieske [2Fe-2S] iron-sulphur domain"/>
    <property type="match status" value="1"/>
</dbReference>
<dbReference type="GO" id="GO:0051537">
    <property type="term" value="F:2 iron, 2 sulfur cluster binding"/>
    <property type="evidence" value="ECO:0007669"/>
    <property type="project" value="UniProtKB-KW"/>
</dbReference>
<evidence type="ECO:0000256" key="6">
    <source>
        <dbReference type="ARBA" id="ARBA00038001"/>
    </source>
</evidence>
<keyword evidence="1" id="KW-0001">2Fe-2S</keyword>
<reference evidence="8" key="1">
    <citation type="submission" date="2020-03" db="EMBL/GenBank/DDBJ databases">
        <authorList>
            <person name="Guo F."/>
        </authorList>
    </citation>
    <scope>NUCLEOTIDE SEQUENCE</scope>
    <source>
        <strain evidence="8">JCM 30134</strain>
    </source>
</reference>
<gene>
    <name evidence="8" type="ORF">G8770_14830</name>
</gene>
<dbReference type="Proteomes" id="UP000787472">
    <property type="component" value="Unassembled WGS sequence"/>
</dbReference>
<keyword evidence="9" id="KW-1185">Reference proteome</keyword>
<dbReference type="InterPro" id="IPR036922">
    <property type="entry name" value="Rieske_2Fe-2S_sf"/>
</dbReference>
<dbReference type="PANTHER" id="PTHR21496">
    <property type="entry name" value="FERREDOXIN-RELATED"/>
    <property type="match status" value="1"/>
</dbReference>
<dbReference type="PROSITE" id="PS51296">
    <property type="entry name" value="RIESKE"/>
    <property type="match status" value="1"/>
</dbReference>
<feature type="domain" description="Rieske" evidence="7">
    <location>
        <begin position="4"/>
        <end position="100"/>
    </location>
</feature>
<keyword evidence="2" id="KW-0479">Metal-binding</keyword>
<name>A0A9E5JWE8_9GAMM</name>
<evidence type="ECO:0000256" key="4">
    <source>
        <dbReference type="ARBA" id="ARBA00023014"/>
    </source>
</evidence>
<dbReference type="RefSeq" id="WP_167188352.1">
    <property type="nucleotide sequence ID" value="NZ_JAAONZ010000012.1"/>
</dbReference>
<dbReference type="AlphaFoldDB" id="A0A9E5JWE8"/>
<evidence type="ECO:0000256" key="3">
    <source>
        <dbReference type="ARBA" id="ARBA00023004"/>
    </source>
</evidence>
<organism evidence="8 9">
    <name type="scientific">Pseudomaricurvus hydrocarbonicus</name>
    <dbReference type="NCBI Taxonomy" id="1470433"/>
    <lineage>
        <taxon>Bacteria</taxon>
        <taxon>Pseudomonadati</taxon>
        <taxon>Pseudomonadota</taxon>
        <taxon>Gammaproteobacteria</taxon>
        <taxon>Cellvibrionales</taxon>
        <taxon>Cellvibrionaceae</taxon>
        <taxon>Pseudomaricurvus</taxon>
    </lineage>
</organism>
<evidence type="ECO:0000313" key="9">
    <source>
        <dbReference type="Proteomes" id="UP000787472"/>
    </source>
</evidence>
<dbReference type="Pfam" id="PF00355">
    <property type="entry name" value="Rieske"/>
    <property type="match status" value="1"/>
</dbReference>
<evidence type="ECO:0000256" key="5">
    <source>
        <dbReference type="ARBA" id="ARBA00034078"/>
    </source>
</evidence>
<dbReference type="PANTHER" id="PTHR21496:SF0">
    <property type="entry name" value="RIESKE DOMAIN-CONTAINING PROTEIN"/>
    <property type="match status" value="1"/>
</dbReference>
<protein>
    <submittedName>
        <fullName evidence="8">Rieske 2Fe-2S domain-containing protein</fullName>
    </submittedName>
</protein>
<comment type="cofactor">
    <cofactor evidence="5">
        <name>[2Fe-2S] cluster</name>
        <dbReference type="ChEBI" id="CHEBI:190135"/>
    </cofactor>
</comment>
<dbReference type="GO" id="GO:0046872">
    <property type="term" value="F:metal ion binding"/>
    <property type="evidence" value="ECO:0007669"/>
    <property type="project" value="UniProtKB-KW"/>
</dbReference>
<dbReference type="SUPFAM" id="SSF50022">
    <property type="entry name" value="ISP domain"/>
    <property type="match status" value="1"/>
</dbReference>
<dbReference type="EMBL" id="JAAONZ010000012">
    <property type="protein sequence ID" value="NHO66823.1"/>
    <property type="molecule type" value="Genomic_DNA"/>
</dbReference>
<proteinExistence type="inferred from homology"/>
<evidence type="ECO:0000256" key="2">
    <source>
        <dbReference type="ARBA" id="ARBA00022723"/>
    </source>
</evidence>
<evidence type="ECO:0000259" key="7">
    <source>
        <dbReference type="PROSITE" id="PS51296"/>
    </source>
</evidence>
<comment type="similarity">
    <text evidence="6">Belongs to the bacterial ring-hydroxylating dioxygenase ferredoxin component family.</text>
</comment>
<dbReference type="InterPro" id="IPR017941">
    <property type="entry name" value="Rieske_2Fe-2S"/>
</dbReference>
<accession>A0A9E5JWE8</accession>
<keyword evidence="4" id="KW-0411">Iron-sulfur</keyword>
<evidence type="ECO:0000256" key="1">
    <source>
        <dbReference type="ARBA" id="ARBA00022714"/>
    </source>
</evidence>